<evidence type="ECO:0000313" key="7">
    <source>
        <dbReference type="Proteomes" id="UP000199024"/>
    </source>
</evidence>
<keyword evidence="7" id="KW-1185">Reference proteome</keyword>
<dbReference type="Gene3D" id="3.40.50.1580">
    <property type="entry name" value="Nucleoside phosphorylase domain"/>
    <property type="match status" value="1"/>
</dbReference>
<comment type="function">
    <text evidence="4">Catalyzes the reversible phosphorylation of S-methyl-5'-thioadenosine (MTA) to adenine and 5-methylthioribose-1-phosphate. Involved in the breakdown of MTA, a major by-product of polyamine biosynthesis. Responsible for the first step in the methionine salvage pathway after MTA has been generated from S-adenosylmethionine. Has broad substrate specificity with 6-aminopurine nucleosides as preferred substrates.</text>
</comment>
<dbReference type="EMBL" id="FOZL01000001">
    <property type="protein sequence ID" value="SFS09025.1"/>
    <property type="molecule type" value="Genomic_DNA"/>
</dbReference>
<dbReference type="PROSITE" id="PS01240">
    <property type="entry name" value="PNP_MTAP_2"/>
    <property type="match status" value="1"/>
</dbReference>
<feature type="binding site" evidence="4">
    <location>
        <begin position="87"/>
        <end position="88"/>
    </location>
    <ligand>
        <name>phosphate</name>
        <dbReference type="ChEBI" id="CHEBI:43474"/>
    </ligand>
</feature>
<feature type="site" description="Important for substrate specificity" evidence="4">
    <location>
        <position position="222"/>
    </location>
</feature>
<keyword evidence="3 4" id="KW-0660">Purine salvage</keyword>
<feature type="binding site" evidence="4">
    <location>
        <position position="185"/>
    </location>
    <ligand>
        <name>substrate</name>
    </ligand>
</feature>
<dbReference type="OrthoDB" id="1523230at2"/>
<sequence length="287" mass="30805">MHTAEIGIIGGSGLYSMPGLTGIEEVAIETPFGAPSDPLVLGTLEGRKVAFLARHGKGHRILPSELNFKANIYALKSLGVTSILSVSAVGSLKEEHKPTDFVIPDQFIDRTFARSATFFGDGIVGHVGFGDPVCPLVVDTFVKACEEVGVVGKKGGTYICMEGPQFSTRAESNLYRSWGADVIGMTNLQEAKLAREAEISYATLAMVTDYDCWREGHDDVTVDQVIAVMHQNSENAQKVVKAAIRLLPTDLSASPAQTAAKFAIMTDRSVIPEAAKAKLKVLFGKYL</sequence>
<dbReference type="EC" id="2.4.2.28" evidence="4"/>
<dbReference type="GO" id="GO:0005829">
    <property type="term" value="C:cytosol"/>
    <property type="evidence" value="ECO:0007669"/>
    <property type="project" value="TreeGrafter"/>
</dbReference>
<dbReference type="UniPathway" id="UPA00904">
    <property type="reaction ID" value="UER00873"/>
</dbReference>
<dbReference type="SUPFAM" id="SSF53167">
    <property type="entry name" value="Purine and uridine phosphorylases"/>
    <property type="match status" value="1"/>
</dbReference>
<dbReference type="GO" id="GO:0019509">
    <property type="term" value="P:L-methionine salvage from methylthioadenosine"/>
    <property type="evidence" value="ECO:0007669"/>
    <property type="project" value="UniProtKB-UniRule"/>
</dbReference>
<feature type="binding site" evidence="4">
    <location>
        <begin position="209"/>
        <end position="211"/>
    </location>
    <ligand>
        <name>substrate</name>
    </ligand>
</feature>
<gene>
    <name evidence="4" type="primary">mtnP</name>
    <name evidence="6" type="ORF">SAMN05421771_1580</name>
</gene>
<comment type="similarity">
    <text evidence="4">Belongs to the PNP/MTAP phosphorylase family. MTAP subfamily.</text>
</comment>
<dbReference type="PANTHER" id="PTHR42679">
    <property type="entry name" value="S-METHYL-5'-THIOADENOSINE PHOSPHORYLASE"/>
    <property type="match status" value="1"/>
</dbReference>
<dbReference type="Pfam" id="PF01048">
    <property type="entry name" value="PNP_UDP_1"/>
    <property type="match status" value="1"/>
</dbReference>
<dbReference type="InterPro" id="IPR000845">
    <property type="entry name" value="Nucleoside_phosphorylase_d"/>
</dbReference>
<reference evidence="6 7" key="1">
    <citation type="submission" date="2016-10" db="EMBL/GenBank/DDBJ databases">
        <authorList>
            <person name="de Groot N.N."/>
        </authorList>
    </citation>
    <scope>NUCLEOTIDE SEQUENCE [LARGE SCALE GENOMIC DNA]</scope>
    <source>
        <strain evidence="6 7">DSM 21001</strain>
    </source>
</reference>
<evidence type="ECO:0000256" key="3">
    <source>
        <dbReference type="ARBA" id="ARBA00022726"/>
    </source>
</evidence>
<feature type="binding site" evidence="4">
    <location>
        <position position="186"/>
    </location>
    <ligand>
        <name>phosphate</name>
        <dbReference type="ChEBI" id="CHEBI:43474"/>
    </ligand>
</feature>
<dbReference type="Proteomes" id="UP000199024">
    <property type="component" value="Unassembled WGS sequence"/>
</dbReference>
<dbReference type="InterPro" id="IPR035994">
    <property type="entry name" value="Nucleoside_phosphorylase_sf"/>
</dbReference>
<dbReference type="GO" id="GO:0006166">
    <property type="term" value="P:purine ribonucleoside salvage"/>
    <property type="evidence" value="ECO:0007669"/>
    <property type="project" value="UniProtKB-KW"/>
</dbReference>
<organism evidence="6 7">
    <name type="scientific">Granulicella pectinivorans</name>
    <dbReference type="NCBI Taxonomy" id="474950"/>
    <lineage>
        <taxon>Bacteria</taxon>
        <taxon>Pseudomonadati</taxon>
        <taxon>Acidobacteriota</taxon>
        <taxon>Terriglobia</taxon>
        <taxon>Terriglobales</taxon>
        <taxon>Acidobacteriaceae</taxon>
        <taxon>Granulicella</taxon>
    </lineage>
</organism>
<feature type="site" description="Important for substrate specificity" evidence="4">
    <location>
        <position position="167"/>
    </location>
</feature>
<dbReference type="AlphaFoldDB" id="A0A1I6M018"/>
<proteinExistence type="inferred from homology"/>
<evidence type="ECO:0000259" key="5">
    <source>
        <dbReference type="Pfam" id="PF01048"/>
    </source>
</evidence>
<dbReference type="InterPro" id="IPR010044">
    <property type="entry name" value="MTAP"/>
</dbReference>
<protein>
    <recommendedName>
        <fullName evidence="4">S-methyl-5'-thioadenosine phosphorylase</fullName>
        <ecNumber evidence="4">2.4.2.28</ecNumber>
    </recommendedName>
    <alternativeName>
        <fullName evidence="4">5'-methylthioadenosine phosphorylase</fullName>
        <shortName evidence="4">MTA phosphorylase</shortName>
        <shortName evidence="4">MTAP</shortName>
    </alternativeName>
</protein>
<keyword evidence="2 4" id="KW-0808">Transferase</keyword>
<dbReference type="HAMAP" id="MF_01963">
    <property type="entry name" value="MTAP"/>
    <property type="match status" value="1"/>
</dbReference>
<dbReference type="PANTHER" id="PTHR42679:SF2">
    <property type="entry name" value="S-METHYL-5'-THIOADENOSINE PHOSPHORYLASE"/>
    <property type="match status" value="1"/>
</dbReference>
<dbReference type="FunFam" id="3.40.50.1580:FF:000012">
    <property type="entry name" value="Probable 6-oxopurine nucleoside phosphorylase"/>
    <property type="match status" value="1"/>
</dbReference>
<dbReference type="InterPro" id="IPR018099">
    <property type="entry name" value="Purine_phosphorylase-2_CS"/>
</dbReference>
<dbReference type="STRING" id="474950.SAMN05421771_1580"/>
<evidence type="ECO:0000256" key="1">
    <source>
        <dbReference type="ARBA" id="ARBA00022676"/>
    </source>
</evidence>
<evidence type="ECO:0000313" key="6">
    <source>
        <dbReference type="EMBL" id="SFS09025.1"/>
    </source>
</evidence>
<feature type="binding site" evidence="4">
    <location>
        <begin position="54"/>
        <end position="55"/>
    </location>
    <ligand>
        <name>phosphate</name>
        <dbReference type="ChEBI" id="CHEBI:43474"/>
    </ligand>
</feature>
<keyword evidence="1 4" id="KW-0328">Glycosyltransferase</keyword>
<comment type="catalytic activity">
    <reaction evidence="4">
        <text>S-methyl-5'-thioadenosine + phosphate = 5-(methylsulfanyl)-alpha-D-ribose 1-phosphate + adenine</text>
        <dbReference type="Rhea" id="RHEA:11852"/>
        <dbReference type="ChEBI" id="CHEBI:16708"/>
        <dbReference type="ChEBI" id="CHEBI:17509"/>
        <dbReference type="ChEBI" id="CHEBI:43474"/>
        <dbReference type="ChEBI" id="CHEBI:58533"/>
        <dbReference type="EC" id="2.4.2.28"/>
    </reaction>
</comment>
<comment type="subunit">
    <text evidence="4">Homohexamer. Dimer of a homotrimer.</text>
</comment>
<accession>A0A1I6M018</accession>
<dbReference type="RefSeq" id="WP_089838192.1">
    <property type="nucleotide sequence ID" value="NZ_FOZL01000001.1"/>
</dbReference>
<name>A0A1I6M018_9BACT</name>
<comment type="pathway">
    <text evidence="4">Amino-acid biosynthesis; L-methionine biosynthesis via salvage pathway; S-methyl-5-thio-alpha-D-ribose 1-phosphate from S-methyl-5'-thioadenosine (phosphorylase route): step 1/1.</text>
</comment>
<feature type="domain" description="Nucleoside phosphorylase" evidence="5">
    <location>
        <begin position="5"/>
        <end position="245"/>
    </location>
</feature>
<feature type="binding site" evidence="4">
    <location>
        <position position="12"/>
    </location>
    <ligand>
        <name>phosphate</name>
        <dbReference type="ChEBI" id="CHEBI:43474"/>
    </ligand>
</feature>
<dbReference type="GO" id="GO:0017061">
    <property type="term" value="F:S-methyl-5-thioadenosine phosphorylase activity"/>
    <property type="evidence" value="ECO:0007669"/>
    <property type="project" value="UniProtKB-UniRule"/>
</dbReference>
<evidence type="ECO:0000256" key="2">
    <source>
        <dbReference type="ARBA" id="ARBA00022679"/>
    </source>
</evidence>
<dbReference type="NCBIfam" id="TIGR01694">
    <property type="entry name" value="MTAP"/>
    <property type="match status" value="1"/>
</dbReference>
<dbReference type="CDD" id="cd09010">
    <property type="entry name" value="MTAP_SsMTAPII_like_MTIP"/>
    <property type="match status" value="1"/>
</dbReference>
<evidence type="ECO:0000256" key="4">
    <source>
        <dbReference type="HAMAP-Rule" id="MF_01963"/>
    </source>
</evidence>